<dbReference type="EMBL" id="BFEA01000180">
    <property type="protein sequence ID" value="GBG73300.1"/>
    <property type="molecule type" value="Genomic_DNA"/>
</dbReference>
<evidence type="ECO:0000313" key="3">
    <source>
        <dbReference type="Proteomes" id="UP000265515"/>
    </source>
</evidence>
<feature type="compositionally biased region" description="Basic and acidic residues" evidence="1">
    <location>
        <begin position="236"/>
        <end position="255"/>
    </location>
</feature>
<feature type="region of interest" description="Disordered" evidence="1">
    <location>
        <begin position="292"/>
        <end position="362"/>
    </location>
</feature>
<feature type="compositionally biased region" description="Gly residues" evidence="1">
    <location>
        <begin position="166"/>
        <end position="182"/>
    </location>
</feature>
<comment type="caution">
    <text evidence="2">The sequence shown here is derived from an EMBL/GenBank/DDBJ whole genome shotgun (WGS) entry which is preliminary data.</text>
</comment>
<evidence type="ECO:0000313" key="2">
    <source>
        <dbReference type="EMBL" id="GBG73300.1"/>
    </source>
</evidence>
<name>A0A388KTA9_CHABU</name>
<accession>A0A388KTA9</accession>
<protein>
    <submittedName>
        <fullName evidence="2">Uncharacterized protein</fullName>
    </submittedName>
</protein>
<feature type="region of interest" description="Disordered" evidence="1">
    <location>
        <begin position="219"/>
        <end position="255"/>
    </location>
</feature>
<sequence length="513" mass="56673">MYSRNRSGKVGSRHGKWSNCGLYWMEGTSGNQYVQHAGPSVPYPVAAGPAAHLAPPGVSPLYYGSGQVHAPLSTHVQSAPAPAPSATPTPMQYQPVLNQWSAQPWGLPHWGPPQQQPAPVPWVSNAPWMASVPFPQVPIAVQPVQQPAQVAIQPQQPLAQSNPHGFYGGQGGSSTSSGGGKGHAANNFPGPGNRAYFAKEYMEILESIKSNKAIDEARKKLVGPRTGAVKRSGTRSFEHPDESSKDGARSEKSEDMKAWVTSTLGESLKLINAKLDDVDKKSKLDATEREELERLRREVQGGNKEQSSNEKRKRSGVRTPMENSPSAARARQRSKGSSKTKPKRIELSDDEGPSGTKQNLQTKLESISSELSDIKRMLEALMCGLPDPKGKAKVVLREEKEQLEEEVPEEVNVAQNAHDNGEEEDPDDDGFAAYMKVRADFYGSLHYTRVQELCREHDIEYFKKDVAVWELTRQDLQEYADSLREERGTRKKDITEEAYRDDGGEDQDRVKRN</sequence>
<reference evidence="2 3" key="1">
    <citation type="journal article" date="2018" name="Cell">
        <title>The Chara Genome: Secondary Complexity and Implications for Plant Terrestrialization.</title>
        <authorList>
            <person name="Nishiyama T."/>
            <person name="Sakayama H."/>
            <person name="Vries J.D."/>
            <person name="Buschmann H."/>
            <person name="Saint-Marcoux D."/>
            <person name="Ullrich K.K."/>
            <person name="Haas F.B."/>
            <person name="Vanderstraeten L."/>
            <person name="Becker D."/>
            <person name="Lang D."/>
            <person name="Vosolsobe S."/>
            <person name="Rombauts S."/>
            <person name="Wilhelmsson P.K.I."/>
            <person name="Janitza P."/>
            <person name="Kern R."/>
            <person name="Heyl A."/>
            <person name="Rumpler F."/>
            <person name="Villalobos L.I.A.C."/>
            <person name="Clay J.M."/>
            <person name="Skokan R."/>
            <person name="Toyoda A."/>
            <person name="Suzuki Y."/>
            <person name="Kagoshima H."/>
            <person name="Schijlen E."/>
            <person name="Tajeshwar N."/>
            <person name="Catarino B."/>
            <person name="Hetherington A.J."/>
            <person name="Saltykova A."/>
            <person name="Bonnot C."/>
            <person name="Breuninger H."/>
            <person name="Symeonidi A."/>
            <person name="Radhakrishnan G.V."/>
            <person name="Van Nieuwerburgh F."/>
            <person name="Deforce D."/>
            <person name="Chang C."/>
            <person name="Karol K.G."/>
            <person name="Hedrich R."/>
            <person name="Ulvskov P."/>
            <person name="Glockner G."/>
            <person name="Delwiche C.F."/>
            <person name="Petrasek J."/>
            <person name="Van de Peer Y."/>
            <person name="Friml J."/>
            <person name="Beilby M."/>
            <person name="Dolan L."/>
            <person name="Kohara Y."/>
            <person name="Sugano S."/>
            <person name="Fujiyama A."/>
            <person name="Delaux P.-M."/>
            <person name="Quint M."/>
            <person name="TheiBen G."/>
            <person name="Hagemann M."/>
            <person name="Harholt J."/>
            <person name="Dunand C."/>
            <person name="Zachgo S."/>
            <person name="Langdale J."/>
            <person name="Maumus F."/>
            <person name="Straeten D.V.D."/>
            <person name="Gould S.B."/>
            <person name="Rensing S.A."/>
        </authorList>
    </citation>
    <scope>NUCLEOTIDE SEQUENCE [LARGE SCALE GENOMIC DNA]</scope>
    <source>
        <strain evidence="2 3">S276</strain>
    </source>
</reference>
<dbReference type="Proteomes" id="UP000265515">
    <property type="component" value="Unassembled WGS sequence"/>
</dbReference>
<evidence type="ECO:0000256" key="1">
    <source>
        <dbReference type="SAM" id="MobiDB-lite"/>
    </source>
</evidence>
<organism evidence="2 3">
    <name type="scientific">Chara braunii</name>
    <name type="common">Braun's stonewort</name>
    <dbReference type="NCBI Taxonomy" id="69332"/>
    <lineage>
        <taxon>Eukaryota</taxon>
        <taxon>Viridiplantae</taxon>
        <taxon>Streptophyta</taxon>
        <taxon>Charophyceae</taxon>
        <taxon>Charales</taxon>
        <taxon>Characeae</taxon>
        <taxon>Chara</taxon>
    </lineage>
</organism>
<dbReference type="Gramene" id="GBG73300">
    <property type="protein sequence ID" value="GBG73300"/>
    <property type="gene ID" value="CBR_g13019"/>
</dbReference>
<proteinExistence type="predicted"/>
<feature type="region of interest" description="Disordered" evidence="1">
    <location>
        <begin position="402"/>
        <end position="427"/>
    </location>
</feature>
<keyword evidence="3" id="KW-1185">Reference proteome</keyword>
<feature type="region of interest" description="Disordered" evidence="1">
    <location>
        <begin position="154"/>
        <end position="187"/>
    </location>
</feature>
<dbReference type="AlphaFoldDB" id="A0A388KTA9"/>
<feature type="region of interest" description="Disordered" evidence="1">
    <location>
        <begin position="481"/>
        <end position="513"/>
    </location>
</feature>
<feature type="compositionally biased region" description="Basic residues" evidence="1">
    <location>
        <begin position="330"/>
        <end position="342"/>
    </location>
</feature>
<gene>
    <name evidence="2" type="ORF">CBR_g13019</name>
</gene>